<proteinExistence type="predicted"/>
<dbReference type="Proteomes" id="UP000677082">
    <property type="component" value="Unassembled WGS sequence"/>
</dbReference>
<protein>
    <submittedName>
        <fullName evidence="1">Uncharacterized protein</fullName>
    </submittedName>
</protein>
<accession>A0A919WCD3</accession>
<dbReference type="EMBL" id="BOQN01000156">
    <property type="protein sequence ID" value="GIM97657.1"/>
    <property type="molecule type" value="Genomic_DNA"/>
</dbReference>
<name>A0A919WCD3_9ACTN</name>
<keyword evidence="2" id="KW-1185">Reference proteome</keyword>
<reference evidence="1 2" key="1">
    <citation type="submission" date="2021-03" db="EMBL/GenBank/DDBJ databases">
        <title>Whole genome shotgun sequence of Actinoplanes toevensis NBRC 105298.</title>
        <authorList>
            <person name="Komaki H."/>
            <person name="Tamura T."/>
        </authorList>
    </citation>
    <scope>NUCLEOTIDE SEQUENCE [LARGE SCALE GENOMIC DNA]</scope>
    <source>
        <strain evidence="1 2">NBRC 105298</strain>
    </source>
</reference>
<dbReference type="AlphaFoldDB" id="A0A919WCD3"/>
<evidence type="ECO:0000313" key="2">
    <source>
        <dbReference type="Proteomes" id="UP000677082"/>
    </source>
</evidence>
<dbReference type="RefSeq" id="WP_213013290.1">
    <property type="nucleotide sequence ID" value="NZ_BOQN01000156.1"/>
</dbReference>
<evidence type="ECO:0000313" key="1">
    <source>
        <dbReference type="EMBL" id="GIM97657.1"/>
    </source>
</evidence>
<comment type="caution">
    <text evidence="1">The sequence shown here is derived from an EMBL/GenBank/DDBJ whole genome shotgun (WGS) entry which is preliminary data.</text>
</comment>
<gene>
    <name evidence="1" type="ORF">Ato02nite_094500</name>
</gene>
<sequence>MAIVLDRWAVKQDRVLSPRAGLATPLRPACRRLRGLMEMSFGTGQVTVALEQVREVVMCVRIAELGAGAVGSFRGLLSACDRIWGDGVHHLHASVAARPTVPWAGGVQVSVPRVVAEQRGELSGEAVEV</sequence>
<organism evidence="1 2">
    <name type="scientific">Paractinoplanes toevensis</name>
    <dbReference type="NCBI Taxonomy" id="571911"/>
    <lineage>
        <taxon>Bacteria</taxon>
        <taxon>Bacillati</taxon>
        <taxon>Actinomycetota</taxon>
        <taxon>Actinomycetes</taxon>
        <taxon>Micromonosporales</taxon>
        <taxon>Micromonosporaceae</taxon>
        <taxon>Paractinoplanes</taxon>
    </lineage>
</organism>